<accession>X0V8L1</accession>
<reference evidence="1" key="1">
    <citation type="journal article" date="2014" name="Front. Microbiol.">
        <title>High frequency of phylogenetically diverse reductive dehalogenase-homologous genes in deep subseafloor sedimentary metagenomes.</title>
        <authorList>
            <person name="Kawai M."/>
            <person name="Futagami T."/>
            <person name="Toyoda A."/>
            <person name="Takaki Y."/>
            <person name="Nishi S."/>
            <person name="Hori S."/>
            <person name="Arai W."/>
            <person name="Tsubouchi T."/>
            <person name="Morono Y."/>
            <person name="Uchiyama I."/>
            <person name="Ito T."/>
            <person name="Fujiyama A."/>
            <person name="Inagaki F."/>
            <person name="Takami H."/>
        </authorList>
    </citation>
    <scope>NUCLEOTIDE SEQUENCE</scope>
    <source>
        <strain evidence="1">Expedition CK06-06</strain>
    </source>
</reference>
<gene>
    <name evidence="1" type="ORF">S01H1_57647</name>
</gene>
<organism evidence="1">
    <name type="scientific">marine sediment metagenome</name>
    <dbReference type="NCBI Taxonomy" id="412755"/>
    <lineage>
        <taxon>unclassified sequences</taxon>
        <taxon>metagenomes</taxon>
        <taxon>ecological metagenomes</taxon>
    </lineage>
</organism>
<protein>
    <submittedName>
        <fullName evidence="1">Uncharacterized protein</fullName>
    </submittedName>
</protein>
<dbReference type="EMBL" id="BARS01037606">
    <property type="protein sequence ID" value="GAG14485.1"/>
    <property type="molecule type" value="Genomic_DNA"/>
</dbReference>
<evidence type="ECO:0000313" key="1">
    <source>
        <dbReference type="EMBL" id="GAG14485.1"/>
    </source>
</evidence>
<name>X0V8L1_9ZZZZ</name>
<dbReference type="AlphaFoldDB" id="X0V8L1"/>
<proteinExistence type="predicted"/>
<feature type="non-terminal residue" evidence="1">
    <location>
        <position position="33"/>
    </location>
</feature>
<comment type="caution">
    <text evidence="1">The sequence shown here is derived from an EMBL/GenBank/DDBJ whole genome shotgun (WGS) entry which is preliminary data.</text>
</comment>
<sequence>MRPKFEAQREFEFPTSNLKLTREYYAKYEAISK</sequence>